<accession>A0A367PHB4</accession>
<protein>
    <submittedName>
        <fullName evidence="6">EAL domain-containing protein</fullName>
    </submittedName>
</protein>
<dbReference type="EMBL" id="QDHA01000040">
    <property type="protein sequence ID" value="RCJ07259.1"/>
    <property type="molecule type" value="Genomic_DNA"/>
</dbReference>
<dbReference type="GO" id="GO:0071732">
    <property type="term" value="P:cellular response to nitric oxide"/>
    <property type="evidence" value="ECO:0007669"/>
    <property type="project" value="UniProtKB-ARBA"/>
</dbReference>
<evidence type="ECO:0000313" key="7">
    <source>
        <dbReference type="Proteomes" id="UP000253501"/>
    </source>
</evidence>
<dbReference type="InterPro" id="IPR000014">
    <property type="entry name" value="PAS"/>
</dbReference>
<dbReference type="Gene3D" id="3.20.20.450">
    <property type="entry name" value="EAL domain"/>
    <property type="match status" value="1"/>
</dbReference>
<dbReference type="InterPro" id="IPR035965">
    <property type="entry name" value="PAS-like_dom_sf"/>
</dbReference>
<dbReference type="InterPro" id="IPR052155">
    <property type="entry name" value="Biofilm_reg_signaling"/>
</dbReference>
<dbReference type="CDD" id="cd01948">
    <property type="entry name" value="EAL"/>
    <property type="match status" value="1"/>
</dbReference>
<dbReference type="InterPro" id="IPR000700">
    <property type="entry name" value="PAS-assoc_C"/>
</dbReference>
<proteinExistence type="predicted"/>
<dbReference type="Pfam" id="PF08448">
    <property type="entry name" value="PAS_4"/>
    <property type="match status" value="2"/>
</dbReference>
<dbReference type="PANTHER" id="PTHR44757">
    <property type="entry name" value="DIGUANYLATE CYCLASE DGCP"/>
    <property type="match status" value="1"/>
</dbReference>
<dbReference type="PROSITE" id="PS50887">
    <property type="entry name" value="GGDEF"/>
    <property type="match status" value="1"/>
</dbReference>
<evidence type="ECO:0000259" key="3">
    <source>
        <dbReference type="PROSITE" id="PS50113"/>
    </source>
</evidence>
<dbReference type="Pfam" id="PF00563">
    <property type="entry name" value="EAL"/>
    <property type="match status" value="1"/>
</dbReference>
<dbReference type="CDD" id="cd00130">
    <property type="entry name" value="PAS"/>
    <property type="match status" value="2"/>
</dbReference>
<dbReference type="RefSeq" id="WP_114133049.1">
    <property type="nucleotide sequence ID" value="NZ_CP068435.1"/>
</dbReference>
<dbReference type="CDD" id="cd01949">
    <property type="entry name" value="GGDEF"/>
    <property type="match status" value="1"/>
</dbReference>
<dbReference type="NCBIfam" id="TIGR00229">
    <property type="entry name" value="sensory_box"/>
    <property type="match status" value="2"/>
</dbReference>
<dbReference type="AlphaFoldDB" id="A0A367PHB4"/>
<organism evidence="6 7">
    <name type="scientific">Cupriavidus necator</name>
    <name type="common">Alcaligenes eutrophus</name>
    <name type="synonym">Ralstonia eutropha</name>
    <dbReference type="NCBI Taxonomy" id="106590"/>
    <lineage>
        <taxon>Bacteria</taxon>
        <taxon>Pseudomonadati</taxon>
        <taxon>Pseudomonadota</taxon>
        <taxon>Betaproteobacteria</taxon>
        <taxon>Burkholderiales</taxon>
        <taxon>Burkholderiaceae</taxon>
        <taxon>Cupriavidus</taxon>
    </lineage>
</organism>
<reference evidence="6 7" key="1">
    <citation type="submission" date="2018-04" db="EMBL/GenBank/DDBJ databases">
        <title>Cupriavidus necator CR12 genome sequencing and assembly.</title>
        <authorList>
            <person name="Ben Fekih I."/>
            <person name="Mazhar H.S."/>
            <person name="Bello S.K."/>
            <person name="Rensing C."/>
        </authorList>
    </citation>
    <scope>NUCLEOTIDE SEQUENCE [LARGE SCALE GENOMIC DNA]</scope>
    <source>
        <strain evidence="6 7">CR12</strain>
    </source>
</reference>
<dbReference type="InterPro" id="IPR043128">
    <property type="entry name" value="Rev_trsase/Diguanyl_cyclase"/>
</dbReference>
<dbReference type="InterPro" id="IPR035919">
    <property type="entry name" value="EAL_sf"/>
</dbReference>
<dbReference type="SUPFAM" id="SSF55073">
    <property type="entry name" value="Nucleotide cyclase"/>
    <property type="match status" value="1"/>
</dbReference>
<evidence type="ECO:0000256" key="1">
    <source>
        <dbReference type="ARBA" id="ARBA00051114"/>
    </source>
</evidence>
<feature type="domain" description="PAC" evidence="3">
    <location>
        <begin position="307"/>
        <end position="359"/>
    </location>
</feature>
<dbReference type="SMART" id="SM00052">
    <property type="entry name" value="EAL"/>
    <property type="match status" value="1"/>
</dbReference>
<feature type="domain" description="EAL" evidence="4">
    <location>
        <begin position="534"/>
        <end position="788"/>
    </location>
</feature>
<comment type="catalytic activity">
    <reaction evidence="1">
        <text>3',3'-c-di-GMP + H2O = 5'-phosphoguanylyl(3'-&gt;5')guanosine + H(+)</text>
        <dbReference type="Rhea" id="RHEA:24902"/>
        <dbReference type="ChEBI" id="CHEBI:15377"/>
        <dbReference type="ChEBI" id="CHEBI:15378"/>
        <dbReference type="ChEBI" id="CHEBI:58754"/>
        <dbReference type="ChEBI" id="CHEBI:58805"/>
        <dbReference type="EC" id="3.1.4.52"/>
    </reaction>
    <physiologicalReaction direction="left-to-right" evidence="1">
        <dbReference type="Rhea" id="RHEA:24903"/>
    </physiologicalReaction>
</comment>
<dbReference type="PROSITE" id="PS50112">
    <property type="entry name" value="PAS"/>
    <property type="match status" value="1"/>
</dbReference>
<dbReference type="Gene3D" id="3.30.70.270">
    <property type="match status" value="1"/>
</dbReference>
<dbReference type="InterPro" id="IPR000160">
    <property type="entry name" value="GGDEF_dom"/>
</dbReference>
<dbReference type="PROSITE" id="PS50883">
    <property type="entry name" value="EAL"/>
    <property type="match status" value="1"/>
</dbReference>
<dbReference type="NCBIfam" id="TIGR00254">
    <property type="entry name" value="GGDEF"/>
    <property type="match status" value="1"/>
</dbReference>
<dbReference type="Pfam" id="PF00990">
    <property type="entry name" value="GGDEF"/>
    <property type="match status" value="1"/>
</dbReference>
<dbReference type="Gene3D" id="3.30.450.20">
    <property type="entry name" value="PAS domain"/>
    <property type="match status" value="2"/>
</dbReference>
<gene>
    <name evidence="6" type="ORF">DDK22_17815</name>
</gene>
<sequence length="809" mass="91054">MATTLEHFLIPESEQLTEQLPNIASEMEAIAAWTGRDATEMARLEEALAANKRRLQSLAENLPNYVARYDREPKDIYSNEELGRLLVDQILHLDQRLRKKAVELNSTRTHLLNVLRTIPDMVWMKDIGGAYRSCNPAFEKTLGKPAQEILGKTDHELFDAAQANHFRAMDQAALEAKQVCIYEQWVVHPEHGKRMLLETRKVPVRDTSGNVIGVLGVARDNSQRRHFEDVLASREREFRTLVEHSSDTIARYGKDYRRLYINPTFARLNEGRTALLIGRKPSDFPGGPNAILYEQQLGEVFASGKEREFELQWRLKDGEELCHLVRLTPEPGPDGTVESVLAVGRDISELYAYRKKINRMAFYDPLTALPNRTLFNDRLREAIAAVGTAARRAIGVMMIDIDRFKGVNDTMGHAMGDELLREAAERLRACVRPGDTVARLGGDEFAIVLPDIGERHILEGISRSIIAKFDERFVLDGKEVFVSCSIGIAQYPFDSSEAHDLVKYADSAMYLAKRSGRRSFRFYSRKLTVDAEARLELESELRHAIERGELELHYQPKVTFEDKEVIGSEGLLRWHRSGVGLVAPGDFIPVAEETGLITDLGEWVLREACRTAVEMNADGTRLHRIAVNLSARQFQAPELVATIRQIMIETGCCPEWLELEITESLLMEENDAILGMLSELRSIGFSIAIDDFGTGYSALSYLTRFPIDTLKIDRSFVQKVTTNQSHAELVKAILSIARCLGQQVVAEGVETVEQAEFLQAHGCKVAQGFLFSKPLAKSDMILLPRYFRQDRTTEQVTGIAGGHRNGDIG</sequence>
<dbReference type="SMART" id="SM00091">
    <property type="entry name" value="PAS"/>
    <property type="match status" value="2"/>
</dbReference>
<dbReference type="FunFam" id="3.20.20.450:FF:000001">
    <property type="entry name" value="Cyclic di-GMP phosphodiesterase yahA"/>
    <property type="match status" value="1"/>
</dbReference>
<evidence type="ECO:0000313" key="6">
    <source>
        <dbReference type="EMBL" id="RCJ07259.1"/>
    </source>
</evidence>
<dbReference type="SMART" id="SM00267">
    <property type="entry name" value="GGDEF"/>
    <property type="match status" value="1"/>
</dbReference>
<name>A0A367PHB4_CUPNE</name>
<dbReference type="InterPro" id="IPR001633">
    <property type="entry name" value="EAL_dom"/>
</dbReference>
<evidence type="ECO:0000259" key="2">
    <source>
        <dbReference type="PROSITE" id="PS50112"/>
    </source>
</evidence>
<dbReference type="PROSITE" id="PS50113">
    <property type="entry name" value="PAC"/>
    <property type="match status" value="2"/>
</dbReference>
<comment type="caution">
    <text evidence="6">The sequence shown here is derived from an EMBL/GenBank/DDBJ whole genome shotgun (WGS) entry which is preliminary data.</text>
</comment>
<dbReference type="SUPFAM" id="SSF141868">
    <property type="entry name" value="EAL domain-like"/>
    <property type="match status" value="1"/>
</dbReference>
<dbReference type="PANTHER" id="PTHR44757:SF2">
    <property type="entry name" value="BIOFILM ARCHITECTURE MAINTENANCE PROTEIN MBAA"/>
    <property type="match status" value="1"/>
</dbReference>
<evidence type="ECO:0000259" key="5">
    <source>
        <dbReference type="PROSITE" id="PS50887"/>
    </source>
</evidence>
<feature type="domain" description="PAS" evidence="2">
    <location>
        <begin position="107"/>
        <end position="177"/>
    </location>
</feature>
<dbReference type="SMART" id="SM00086">
    <property type="entry name" value="PAC"/>
    <property type="match status" value="2"/>
</dbReference>
<feature type="domain" description="GGDEF" evidence="5">
    <location>
        <begin position="392"/>
        <end position="525"/>
    </location>
</feature>
<dbReference type="InterPro" id="IPR001610">
    <property type="entry name" value="PAC"/>
</dbReference>
<dbReference type="InterPro" id="IPR013656">
    <property type="entry name" value="PAS_4"/>
</dbReference>
<dbReference type="InterPro" id="IPR029787">
    <property type="entry name" value="Nucleotide_cyclase"/>
</dbReference>
<dbReference type="GO" id="GO:0071111">
    <property type="term" value="F:cyclic-guanylate-specific phosphodiesterase activity"/>
    <property type="evidence" value="ECO:0007669"/>
    <property type="project" value="UniProtKB-EC"/>
</dbReference>
<feature type="domain" description="PAC" evidence="3">
    <location>
        <begin position="180"/>
        <end position="233"/>
    </location>
</feature>
<dbReference type="SUPFAM" id="SSF55785">
    <property type="entry name" value="PYP-like sensor domain (PAS domain)"/>
    <property type="match status" value="2"/>
</dbReference>
<evidence type="ECO:0000259" key="4">
    <source>
        <dbReference type="PROSITE" id="PS50883"/>
    </source>
</evidence>
<dbReference type="Proteomes" id="UP000253501">
    <property type="component" value="Unassembled WGS sequence"/>
</dbReference>
<dbReference type="FunFam" id="3.30.70.270:FF:000001">
    <property type="entry name" value="Diguanylate cyclase domain protein"/>
    <property type="match status" value="1"/>
</dbReference>